<evidence type="ECO:0000313" key="5">
    <source>
        <dbReference type="EMBL" id="MCS5726422.1"/>
    </source>
</evidence>
<dbReference type="PIRSF" id="PIRSF000126">
    <property type="entry name" value="11-beta-HSD1"/>
    <property type="match status" value="1"/>
</dbReference>
<dbReference type="EMBL" id="JANLCK010000005">
    <property type="protein sequence ID" value="MCS5726422.1"/>
    <property type="molecule type" value="Genomic_DNA"/>
</dbReference>
<evidence type="ECO:0000256" key="3">
    <source>
        <dbReference type="RuleBase" id="RU000363"/>
    </source>
</evidence>
<proteinExistence type="inferred from homology"/>
<dbReference type="Pfam" id="PF00106">
    <property type="entry name" value="adh_short"/>
    <property type="match status" value="1"/>
</dbReference>
<dbReference type="Proteomes" id="UP001165587">
    <property type="component" value="Unassembled WGS sequence"/>
</dbReference>
<dbReference type="CDD" id="cd05233">
    <property type="entry name" value="SDR_c"/>
    <property type="match status" value="1"/>
</dbReference>
<gene>
    <name evidence="5" type="ORF">N1028_11015</name>
</gene>
<dbReference type="InterPro" id="IPR057326">
    <property type="entry name" value="KR_dom"/>
</dbReference>
<evidence type="ECO:0000256" key="2">
    <source>
        <dbReference type="ARBA" id="ARBA00023002"/>
    </source>
</evidence>
<evidence type="ECO:0000259" key="4">
    <source>
        <dbReference type="SMART" id="SM00822"/>
    </source>
</evidence>
<dbReference type="PANTHER" id="PTHR44196:SF2">
    <property type="entry name" value="SHORT-CHAIN DEHYDROGENASE-RELATED"/>
    <property type="match status" value="1"/>
</dbReference>
<dbReference type="SMART" id="SM00822">
    <property type="entry name" value="PKS_KR"/>
    <property type="match status" value="1"/>
</dbReference>
<dbReference type="PRINTS" id="PR00080">
    <property type="entry name" value="SDRFAMILY"/>
</dbReference>
<evidence type="ECO:0000313" key="6">
    <source>
        <dbReference type="Proteomes" id="UP001165587"/>
    </source>
</evidence>
<reference evidence="5" key="1">
    <citation type="submission" date="2022-08" db="EMBL/GenBank/DDBJ databases">
        <authorList>
            <person name="Deng Y."/>
            <person name="Han X.-F."/>
            <person name="Zhang Y.-Q."/>
        </authorList>
    </citation>
    <scope>NUCLEOTIDE SEQUENCE</scope>
    <source>
        <strain evidence="5">CPCC 203407</strain>
    </source>
</reference>
<evidence type="ECO:0000256" key="1">
    <source>
        <dbReference type="ARBA" id="ARBA00006484"/>
    </source>
</evidence>
<dbReference type="InterPro" id="IPR002347">
    <property type="entry name" value="SDR_fam"/>
</dbReference>
<dbReference type="Gene3D" id="3.40.50.720">
    <property type="entry name" value="NAD(P)-binding Rossmann-like Domain"/>
    <property type="match status" value="1"/>
</dbReference>
<dbReference type="InterPro" id="IPR036291">
    <property type="entry name" value="NAD(P)-bd_dom_sf"/>
</dbReference>
<dbReference type="PRINTS" id="PR00081">
    <property type="entry name" value="GDHRDH"/>
</dbReference>
<dbReference type="GO" id="GO:0016491">
    <property type="term" value="F:oxidoreductase activity"/>
    <property type="evidence" value="ECO:0007669"/>
    <property type="project" value="UniProtKB-KW"/>
</dbReference>
<dbReference type="GO" id="GO:0016020">
    <property type="term" value="C:membrane"/>
    <property type="evidence" value="ECO:0007669"/>
    <property type="project" value="TreeGrafter"/>
</dbReference>
<protein>
    <submittedName>
        <fullName evidence="5">SDR family NAD(P)-dependent oxidoreductase</fullName>
    </submittedName>
</protein>
<name>A0AA41XEB4_9MICO</name>
<comment type="caution">
    <text evidence="5">The sequence shown here is derived from an EMBL/GenBank/DDBJ whole genome shotgun (WGS) entry which is preliminary data.</text>
</comment>
<accession>A0AA41XEB4</accession>
<organism evidence="5 6">
    <name type="scientific">Herbiconiux oxytropis</name>
    <dbReference type="NCBI Taxonomy" id="2970915"/>
    <lineage>
        <taxon>Bacteria</taxon>
        <taxon>Bacillati</taxon>
        <taxon>Actinomycetota</taxon>
        <taxon>Actinomycetes</taxon>
        <taxon>Micrococcales</taxon>
        <taxon>Microbacteriaceae</taxon>
        <taxon>Herbiconiux</taxon>
    </lineage>
</organism>
<keyword evidence="2" id="KW-0560">Oxidoreductase</keyword>
<sequence length="261" mass="28200">MATALVTGGTSGIGAAFARALSLRGYDIVLVARDEQRLAEMAAELEREGASPVETISADLAVRADIDRVAERIESTERPIDFLVNNAGFGIHGSLLERDVSIHERALTVMCLAVLVLGGAAGRAMTARQKGTILNVSSVAGTIATGDYSAVKAWTTAYTESLAVELRHTNVQVSAVLPGWVRTEFHDRAGIRTRSIPDVLWLDADALVEECLRDVARGAVLSVPSARFKVLLFLTRHLPRRVIRWVSGRISSSRDTKVEAR</sequence>
<dbReference type="PANTHER" id="PTHR44196">
    <property type="entry name" value="DEHYDROGENASE/REDUCTASE SDR FAMILY MEMBER 7B"/>
    <property type="match status" value="1"/>
</dbReference>
<dbReference type="AlphaFoldDB" id="A0AA41XEB4"/>
<dbReference type="SUPFAM" id="SSF51735">
    <property type="entry name" value="NAD(P)-binding Rossmann-fold domains"/>
    <property type="match status" value="1"/>
</dbReference>
<feature type="domain" description="Ketoreductase" evidence="4">
    <location>
        <begin position="2"/>
        <end position="183"/>
    </location>
</feature>
<keyword evidence="6" id="KW-1185">Reference proteome</keyword>
<dbReference type="RefSeq" id="WP_259528582.1">
    <property type="nucleotide sequence ID" value="NZ_JANLCK010000005.1"/>
</dbReference>
<comment type="similarity">
    <text evidence="1 3">Belongs to the short-chain dehydrogenases/reductases (SDR) family.</text>
</comment>